<organism evidence="2 3">
    <name type="scientific">Trichophyton verrucosum (strain HKI 0517)</name>
    <dbReference type="NCBI Taxonomy" id="663202"/>
    <lineage>
        <taxon>Eukaryota</taxon>
        <taxon>Fungi</taxon>
        <taxon>Dikarya</taxon>
        <taxon>Ascomycota</taxon>
        <taxon>Pezizomycotina</taxon>
        <taxon>Eurotiomycetes</taxon>
        <taxon>Eurotiomycetidae</taxon>
        <taxon>Onygenales</taxon>
        <taxon>Arthrodermataceae</taxon>
        <taxon>Trichophyton</taxon>
    </lineage>
</organism>
<feature type="compositionally biased region" description="Basic residues" evidence="1">
    <location>
        <begin position="40"/>
        <end position="60"/>
    </location>
</feature>
<dbReference type="HOGENOM" id="CLU_2943488_0_0_1"/>
<feature type="region of interest" description="Disordered" evidence="1">
    <location>
        <begin position="1"/>
        <end position="20"/>
    </location>
</feature>
<evidence type="ECO:0000256" key="1">
    <source>
        <dbReference type="SAM" id="MobiDB-lite"/>
    </source>
</evidence>
<keyword evidence="3" id="KW-1185">Reference proteome</keyword>
<feature type="region of interest" description="Disordered" evidence="1">
    <location>
        <begin position="36"/>
        <end position="60"/>
    </location>
</feature>
<dbReference type="EMBL" id="ACYE01000088">
    <property type="protein sequence ID" value="EFE43512.1"/>
    <property type="molecule type" value="Genomic_DNA"/>
</dbReference>
<evidence type="ECO:0000313" key="2">
    <source>
        <dbReference type="EMBL" id="EFE43512.1"/>
    </source>
</evidence>
<sequence length="60" mass="7032">MVDAVSKAAGQTRQSNAALTPRLQAVIWTERLLREEKRGRREKRKKSWKKNKNKKKKISV</sequence>
<evidence type="ECO:0000313" key="3">
    <source>
        <dbReference type="Proteomes" id="UP000008383"/>
    </source>
</evidence>
<dbReference type="GeneID" id="9577119"/>
<comment type="caution">
    <text evidence="2">The sequence shown here is derived from an EMBL/GenBank/DDBJ whole genome shotgun (WGS) entry which is preliminary data.</text>
</comment>
<dbReference type="Proteomes" id="UP000008383">
    <property type="component" value="Unassembled WGS sequence"/>
</dbReference>
<gene>
    <name evidence="2" type="ORF">TRV_01722</name>
</gene>
<dbReference type="RefSeq" id="XP_003024123.1">
    <property type="nucleotide sequence ID" value="XM_003024077.1"/>
</dbReference>
<proteinExistence type="predicted"/>
<accession>D4D3R1</accession>
<name>D4D3R1_TRIVH</name>
<protein>
    <submittedName>
        <fullName evidence="2">Uncharacterized protein</fullName>
    </submittedName>
</protein>
<reference evidence="3" key="1">
    <citation type="journal article" date="2011" name="Genome Biol.">
        <title>Comparative and functional genomics provide insights into the pathogenicity of dermatophytic fungi.</title>
        <authorList>
            <person name="Burmester A."/>
            <person name="Shelest E."/>
            <person name="Gloeckner G."/>
            <person name="Heddergott C."/>
            <person name="Schindler S."/>
            <person name="Staib P."/>
            <person name="Heidel A."/>
            <person name="Felder M."/>
            <person name="Petzold A."/>
            <person name="Szafranski K."/>
            <person name="Feuermann M."/>
            <person name="Pedruzzi I."/>
            <person name="Priebe S."/>
            <person name="Groth M."/>
            <person name="Winkler R."/>
            <person name="Li W."/>
            <person name="Kniemeyer O."/>
            <person name="Schroeckh V."/>
            <person name="Hertweck C."/>
            <person name="Hube B."/>
            <person name="White T.C."/>
            <person name="Platzer M."/>
            <person name="Guthke R."/>
            <person name="Heitman J."/>
            <person name="Woestemeyer J."/>
            <person name="Zipfel P.F."/>
            <person name="Monod M."/>
            <person name="Brakhage A.A."/>
        </authorList>
    </citation>
    <scope>NUCLEOTIDE SEQUENCE [LARGE SCALE GENOMIC DNA]</scope>
    <source>
        <strain evidence="3">HKI 0517</strain>
    </source>
</reference>
<feature type="compositionally biased region" description="Polar residues" evidence="1">
    <location>
        <begin position="9"/>
        <end position="18"/>
    </location>
</feature>
<dbReference type="KEGG" id="tve:TRV_01722"/>
<dbReference type="AlphaFoldDB" id="D4D3R1"/>